<dbReference type="CTD" id="9973"/>
<dbReference type="FunFam" id="3.30.70.100:FF:000027">
    <property type="entry name" value="Copper chaperone for superoxide dismutase"/>
    <property type="match status" value="1"/>
</dbReference>
<dbReference type="InterPro" id="IPR036163">
    <property type="entry name" value="HMA_dom_sf"/>
</dbReference>
<dbReference type="Proteomes" id="UP000515208">
    <property type="component" value="Unplaced"/>
</dbReference>
<gene>
    <name evidence="3" type="primary">CCS</name>
</gene>
<name>A0A6P3HAB9_BISBB</name>
<reference evidence="3" key="1">
    <citation type="submission" date="2025-08" db="UniProtKB">
        <authorList>
            <consortium name="RefSeq"/>
        </authorList>
    </citation>
    <scope>IDENTIFICATION</scope>
    <source>
        <tissue evidence="3">Blood</tissue>
    </source>
</reference>
<feature type="domain" description="HMA" evidence="1">
    <location>
        <begin position="11"/>
        <end position="74"/>
    </location>
</feature>
<organism evidence="2 3">
    <name type="scientific">Bison bison bison</name>
    <name type="common">North American plains bison</name>
    <dbReference type="NCBI Taxonomy" id="43346"/>
    <lineage>
        <taxon>Eukaryota</taxon>
        <taxon>Metazoa</taxon>
        <taxon>Chordata</taxon>
        <taxon>Craniata</taxon>
        <taxon>Vertebrata</taxon>
        <taxon>Euteleostomi</taxon>
        <taxon>Mammalia</taxon>
        <taxon>Eutheria</taxon>
        <taxon>Laurasiatheria</taxon>
        <taxon>Artiodactyla</taxon>
        <taxon>Ruminantia</taxon>
        <taxon>Pecora</taxon>
        <taxon>Bovidae</taxon>
        <taxon>Bovinae</taxon>
        <taxon>Bison</taxon>
    </lineage>
</organism>
<dbReference type="AlphaFoldDB" id="A0A6P3HAB9"/>
<dbReference type="InterPro" id="IPR006121">
    <property type="entry name" value="HMA_dom"/>
</dbReference>
<dbReference type="GeneID" id="104986988"/>
<dbReference type="GO" id="GO:0046872">
    <property type="term" value="F:metal ion binding"/>
    <property type="evidence" value="ECO:0007669"/>
    <property type="project" value="InterPro"/>
</dbReference>
<proteinExistence type="predicted"/>
<keyword evidence="2" id="KW-1185">Reference proteome</keyword>
<evidence type="ECO:0000259" key="1">
    <source>
        <dbReference type="PROSITE" id="PS50846"/>
    </source>
</evidence>
<accession>A0A6P3HAB9</accession>
<evidence type="ECO:0000313" key="2">
    <source>
        <dbReference type="Proteomes" id="UP000515208"/>
    </source>
</evidence>
<protein>
    <submittedName>
        <fullName evidence="3">Copper chaperone for superoxide dismutase isoform X3</fullName>
    </submittedName>
</protein>
<dbReference type="RefSeq" id="XP_010836044.1">
    <property type="nucleotide sequence ID" value="XM_010837742.1"/>
</dbReference>
<sequence>MASDSEDRGTACTLEFAVQMTCQSCVDAVRTSLQGIAGIQSVEVQLENQMVLVQTTLPSQEVQALLEGTGRQAVLKGMGSGLLPVGTTLTLMECPMGAPRTLNGPRWVSARDLSPVPHEPFPRAAHSTAAACPQSQREKASKTPATLLLKPQLGGDAWSSPHSAGDLANPRIEPISPSLGGRFFTTEPPGKPPVAVLAHFYTFKRKGGQKQSWGQDMPSAPVFLLSVPGGWTSGKGCWLPLMVEKPSLANLSAGELQTARG</sequence>
<dbReference type="Gene3D" id="3.30.70.100">
    <property type="match status" value="1"/>
</dbReference>
<dbReference type="SUPFAM" id="SSF55008">
    <property type="entry name" value="HMA, heavy metal-associated domain"/>
    <property type="match status" value="1"/>
</dbReference>
<dbReference type="PROSITE" id="PS50846">
    <property type="entry name" value="HMA_2"/>
    <property type="match status" value="1"/>
</dbReference>
<evidence type="ECO:0000313" key="3">
    <source>
        <dbReference type="RefSeq" id="XP_010836044.1"/>
    </source>
</evidence>
<dbReference type="Pfam" id="PF00403">
    <property type="entry name" value="HMA"/>
    <property type="match status" value="1"/>
</dbReference>
<dbReference type="CDD" id="cd00371">
    <property type="entry name" value="HMA"/>
    <property type="match status" value="1"/>
</dbReference>